<keyword evidence="4" id="KW-1185">Reference proteome</keyword>
<feature type="transmembrane region" description="Helical" evidence="2">
    <location>
        <begin position="33"/>
        <end position="54"/>
    </location>
</feature>
<keyword evidence="2" id="KW-0812">Transmembrane</keyword>
<feature type="compositionally biased region" description="Basic and acidic residues" evidence="1">
    <location>
        <begin position="87"/>
        <end position="98"/>
    </location>
</feature>
<comment type="caution">
    <text evidence="3">The sequence shown here is derived from an EMBL/GenBank/DDBJ whole genome shotgun (WGS) entry which is preliminary data.</text>
</comment>
<feature type="region of interest" description="Disordered" evidence="1">
    <location>
        <begin position="87"/>
        <end position="111"/>
    </location>
</feature>
<proteinExistence type="predicted"/>
<dbReference type="OrthoDB" id="2067486at2"/>
<evidence type="ECO:0000256" key="2">
    <source>
        <dbReference type="SAM" id="Phobius"/>
    </source>
</evidence>
<evidence type="ECO:0000256" key="1">
    <source>
        <dbReference type="SAM" id="MobiDB-lite"/>
    </source>
</evidence>
<evidence type="ECO:0000313" key="3">
    <source>
        <dbReference type="EMBL" id="TCK97918.1"/>
    </source>
</evidence>
<dbReference type="AlphaFoldDB" id="A0A4R1MXC7"/>
<dbReference type="Proteomes" id="UP000294545">
    <property type="component" value="Unassembled WGS sequence"/>
</dbReference>
<name>A0A4R1MXC7_9FIRM</name>
<organism evidence="3 4">
    <name type="scientific">Natranaerovirga hydrolytica</name>
    <dbReference type="NCBI Taxonomy" id="680378"/>
    <lineage>
        <taxon>Bacteria</taxon>
        <taxon>Bacillati</taxon>
        <taxon>Bacillota</taxon>
        <taxon>Clostridia</taxon>
        <taxon>Lachnospirales</taxon>
        <taxon>Natranaerovirgaceae</taxon>
        <taxon>Natranaerovirga</taxon>
    </lineage>
</organism>
<reference evidence="3 4" key="1">
    <citation type="submission" date="2019-03" db="EMBL/GenBank/DDBJ databases">
        <title>Genomic Encyclopedia of Type Strains, Phase IV (KMG-IV): sequencing the most valuable type-strain genomes for metagenomic binning, comparative biology and taxonomic classification.</title>
        <authorList>
            <person name="Goeker M."/>
        </authorList>
    </citation>
    <scope>NUCLEOTIDE SEQUENCE [LARGE SCALE GENOMIC DNA]</scope>
    <source>
        <strain evidence="3 4">DSM 24176</strain>
    </source>
</reference>
<gene>
    <name evidence="3" type="ORF">EDC19_0320</name>
</gene>
<dbReference type="RefSeq" id="WP_132279517.1">
    <property type="nucleotide sequence ID" value="NZ_SMGQ01000011.1"/>
</dbReference>
<keyword evidence="2" id="KW-1133">Transmembrane helix</keyword>
<accession>A0A4R1MXC7</accession>
<evidence type="ECO:0000313" key="4">
    <source>
        <dbReference type="Proteomes" id="UP000294545"/>
    </source>
</evidence>
<dbReference type="EMBL" id="SMGQ01000011">
    <property type="protein sequence ID" value="TCK97918.1"/>
    <property type="molecule type" value="Genomic_DNA"/>
</dbReference>
<feature type="transmembrane region" description="Helical" evidence="2">
    <location>
        <begin position="9"/>
        <end position="27"/>
    </location>
</feature>
<sequence>MRLRMIQTIIMLIAGLITCVLVIINKYPLLDALQIIFLVLIIFYFLGFVTRVLLSKIMKNNLESEMNHTINQNEDTREAINGSQKIIKLDKEVPKEEDSNLDNYNDEIEEK</sequence>
<protein>
    <submittedName>
        <fullName evidence="3">Uncharacterized protein</fullName>
    </submittedName>
</protein>
<keyword evidence="2" id="KW-0472">Membrane</keyword>